<sequence>MAKVINQLKQLQADANALYIKIHNYHWNVKGMDFVPVHLKTEEIYTNMSTLYDDAAERVIQLGGKPYLTMSDLAKATKIKEEKKDTFRSKEVVKSIITDYEYLLKLFSKISDEADKAADKTTATFADDNIAALEKELWMLGSMLK</sequence>
<evidence type="ECO:0000259" key="4">
    <source>
        <dbReference type="Pfam" id="PF00210"/>
    </source>
</evidence>
<keyword evidence="6" id="KW-1185">Reference proteome</keyword>
<name>A0A5P8P2W3_9BACT</name>
<comment type="similarity">
    <text evidence="2 3">Belongs to the Dps family.</text>
</comment>
<dbReference type="CDD" id="cd01043">
    <property type="entry name" value="DPS"/>
    <property type="match status" value="1"/>
</dbReference>
<dbReference type="RefSeq" id="WP_152307963.1">
    <property type="nucleotide sequence ID" value="NZ_CP043617.1"/>
</dbReference>
<dbReference type="Pfam" id="PF00210">
    <property type="entry name" value="Ferritin"/>
    <property type="match status" value="1"/>
</dbReference>
<dbReference type="PRINTS" id="PR01346">
    <property type="entry name" value="HELNAPAPROT"/>
</dbReference>
<evidence type="ECO:0000313" key="5">
    <source>
        <dbReference type="EMBL" id="QFR50015.1"/>
    </source>
</evidence>
<dbReference type="PROSITE" id="PS00818">
    <property type="entry name" value="DPS_1"/>
    <property type="match status" value="1"/>
</dbReference>
<dbReference type="GO" id="GO:0008199">
    <property type="term" value="F:ferric iron binding"/>
    <property type="evidence" value="ECO:0007669"/>
    <property type="project" value="InterPro"/>
</dbReference>
<dbReference type="InterPro" id="IPR009078">
    <property type="entry name" value="Ferritin-like_SF"/>
</dbReference>
<gene>
    <name evidence="5" type="ORF">FJR48_09875</name>
</gene>
<evidence type="ECO:0000313" key="6">
    <source>
        <dbReference type="Proteomes" id="UP000326944"/>
    </source>
</evidence>
<dbReference type="GO" id="GO:0005737">
    <property type="term" value="C:cytoplasm"/>
    <property type="evidence" value="ECO:0007669"/>
    <property type="project" value="UniProtKB-SubCell"/>
</dbReference>
<dbReference type="PANTHER" id="PTHR42932:SF1">
    <property type="entry name" value="GENERAL STRESS PROTEIN 20U"/>
    <property type="match status" value="1"/>
</dbReference>
<accession>A0A5P8P2W3</accession>
<reference evidence="5 6" key="1">
    <citation type="submission" date="2019-09" db="EMBL/GenBank/DDBJ databases">
        <title>Sulfurimonas gotlandica sp. nov., a chemoautotrophic and psychrotolerant epsilonproteobacterium isolated from a pelagic redoxcline, and an emended description of the genus Sulfurimonas.</title>
        <authorList>
            <person name="Wang S."/>
            <person name="Jiang L."/>
            <person name="Shao S."/>
        </authorList>
    </citation>
    <scope>NUCLEOTIDE SEQUENCE [LARGE SCALE GENOMIC DNA]</scope>
    <source>
        <strain evidence="5 6">GYSZ_1</strain>
    </source>
</reference>
<protein>
    <submittedName>
        <fullName evidence="5">DNA starvation/stationary phase protection protein</fullName>
    </submittedName>
</protein>
<dbReference type="InterPro" id="IPR023188">
    <property type="entry name" value="DPS_DNA-bd_CS"/>
</dbReference>
<dbReference type="Gene3D" id="1.20.1260.10">
    <property type="match status" value="1"/>
</dbReference>
<dbReference type="PIRSF" id="PIRSF005900">
    <property type="entry name" value="Dps"/>
    <property type="match status" value="1"/>
</dbReference>
<dbReference type="SUPFAM" id="SSF47240">
    <property type="entry name" value="Ferritin-like"/>
    <property type="match status" value="1"/>
</dbReference>
<dbReference type="Proteomes" id="UP000326944">
    <property type="component" value="Chromosome"/>
</dbReference>
<dbReference type="EMBL" id="CP043617">
    <property type="protein sequence ID" value="QFR50015.1"/>
    <property type="molecule type" value="Genomic_DNA"/>
</dbReference>
<dbReference type="AlphaFoldDB" id="A0A5P8P2W3"/>
<dbReference type="GO" id="GO:0016722">
    <property type="term" value="F:oxidoreductase activity, acting on metal ions"/>
    <property type="evidence" value="ECO:0007669"/>
    <property type="project" value="InterPro"/>
</dbReference>
<dbReference type="KEGG" id="sulg:FJR48_09875"/>
<evidence type="ECO:0000256" key="2">
    <source>
        <dbReference type="ARBA" id="ARBA00009497"/>
    </source>
</evidence>
<dbReference type="InterPro" id="IPR002177">
    <property type="entry name" value="DPS_DNA-bd"/>
</dbReference>
<organism evidence="5 6">
    <name type="scientific">Sulfurimonas lithotrophica</name>
    <dbReference type="NCBI Taxonomy" id="2590022"/>
    <lineage>
        <taxon>Bacteria</taxon>
        <taxon>Pseudomonadati</taxon>
        <taxon>Campylobacterota</taxon>
        <taxon>Epsilonproteobacteria</taxon>
        <taxon>Campylobacterales</taxon>
        <taxon>Sulfurimonadaceae</taxon>
        <taxon>Sulfurimonas</taxon>
    </lineage>
</organism>
<dbReference type="InterPro" id="IPR012347">
    <property type="entry name" value="Ferritin-like"/>
</dbReference>
<comment type="subcellular location">
    <subcellularLocation>
        <location evidence="1">Cytoplasm</location>
    </subcellularLocation>
</comment>
<proteinExistence type="inferred from homology"/>
<evidence type="ECO:0000256" key="3">
    <source>
        <dbReference type="RuleBase" id="RU003875"/>
    </source>
</evidence>
<evidence type="ECO:0000256" key="1">
    <source>
        <dbReference type="ARBA" id="ARBA00004496"/>
    </source>
</evidence>
<dbReference type="InterPro" id="IPR008331">
    <property type="entry name" value="Ferritin_DPS_dom"/>
</dbReference>
<feature type="domain" description="Ferritin/DPS" evidence="4">
    <location>
        <begin position="5"/>
        <end position="144"/>
    </location>
</feature>
<dbReference type="PANTHER" id="PTHR42932">
    <property type="entry name" value="GENERAL STRESS PROTEIN 20U"/>
    <property type="match status" value="1"/>
</dbReference>
<dbReference type="OrthoDB" id="9797687at2"/>